<comment type="catalytic activity">
    <reaction evidence="7 9 12">
        <text>orotidine 5'-phosphate + H(+) = UMP + CO2</text>
        <dbReference type="Rhea" id="RHEA:11596"/>
        <dbReference type="ChEBI" id="CHEBI:15378"/>
        <dbReference type="ChEBI" id="CHEBI:16526"/>
        <dbReference type="ChEBI" id="CHEBI:57538"/>
        <dbReference type="ChEBI" id="CHEBI:57865"/>
        <dbReference type="EC" id="4.1.1.23"/>
    </reaction>
</comment>
<sequence>MKDRLIFALDVDSYDEARQWVRILADEVGMFKVGKQLFTRCGPQIVDMIRQAGGGVFLDLKYHDIPNTVAKAGIEAARMGVQMFNVHALGGGKMMRTMVDEVREAAVKEGFPVPITLAVTILTSSSEEDLRQVGIDLPVTQMVPRLATLARESGLHGVVASAQELPLIRQACGGDFVVVTPGVRPATAARDDQQRVMTPGEAIAAGSDYLVVGRPISKADDPVLAARSIVAEMTEAGA</sequence>
<feature type="binding site" evidence="9 11">
    <location>
        <position position="32"/>
    </location>
    <ligand>
        <name>substrate</name>
    </ligand>
</feature>
<dbReference type="PROSITE" id="PS00156">
    <property type="entry name" value="OMPDECASE"/>
    <property type="match status" value="1"/>
</dbReference>
<proteinExistence type="inferred from homology"/>
<feature type="active site" description="For OMPdecase activity" evidence="10">
    <location>
        <position position="64"/>
    </location>
</feature>
<comment type="caution">
    <text evidence="14">The sequence shown here is derived from an EMBL/GenBank/DDBJ whole genome shotgun (WGS) entry which is preliminary data.</text>
</comment>
<dbReference type="Proteomes" id="UP000005695">
    <property type="component" value="Unassembled WGS sequence"/>
</dbReference>
<dbReference type="OrthoDB" id="9806203at2"/>
<feature type="binding site" evidence="9 11">
    <location>
        <position position="214"/>
    </location>
    <ligand>
        <name>substrate</name>
    </ligand>
</feature>
<feature type="active site" description="Proton donor" evidence="9">
    <location>
        <position position="61"/>
    </location>
</feature>
<feature type="active site" description="For OMPdecase activity" evidence="10">
    <location>
        <position position="59"/>
    </location>
</feature>
<evidence type="ECO:0000256" key="10">
    <source>
        <dbReference type="PIRSR" id="PIRSR614732-1"/>
    </source>
</evidence>
<dbReference type="EC" id="4.1.1.23" evidence="9"/>
<evidence type="ECO:0000256" key="6">
    <source>
        <dbReference type="ARBA" id="ARBA00023239"/>
    </source>
</evidence>
<dbReference type="NCBIfam" id="TIGR01740">
    <property type="entry name" value="pyrF"/>
    <property type="match status" value="1"/>
</dbReference>
<dbReference type="InterPro" id="IPR047596">
    <property type="entry name" value="OMPdecase_bac"/>
</dbReference>
<dbReference type="PANTHER" id="PTHR32119:SF2">
    <property type="entry name" value="OROTIDINE 5'-PHOSPHATE DECARBOXYLASE"/>
    <property type="match status" value="1"/>
</dbReference>
<gene>
    <name evidence="9" type="primary">pyrF</name>
    <name evidence="14" type="ORF">Dace_0856</name>
</gene>
<feature type="binding site" evidence="9 11">
    <location>
        <position position="10"/>
    </location>
    <ligand>
        <name>substrate</name>
    </ligand>
</feature>
<reference evidence="14" key="1">
    <citation type="submission" date="2006-05" db="EMBL/GenBank/DDBJ databases">
        <title>Annotation of the draft genome assembly of Desulfuromonas acetoxidans DSM 684.</title>
        <authorList>
            <consortium name="US DOE Joint Genome Institute (JGI-ORNL)"/>
            <person name="Larimer F."/>
            <person name="Land M."/>
            <person name="Hauser L."/>
        </authorList>
    </citation>
    <scope>NUCLEOTIDE SEQUENCE [LARGE SCALE GENOMIC DNA]</scope>
    <source>
        <strain evidence="14">DSM 684</strain>
    </source>
</reference>
<evidence type="ECO:0000256" key="5">
    <source>
        <dbReference type="ARBA" id="ARBA00022975"/>
    </source>
</evidence>
<organism evidence="14 15">
    <name type="scientific">Desulfuromonas acetoxidans (strain DSM 684 / 11070)</name>
    <dbReference type="NCBI Taxonomy" id="281689"/>
    <lineage>
        <taxon>Bacteria</taxon>
        <taxon>Pseudomonadati</taxon>
        <taxon>Thermodesulfobacteriota</taxon>
        <taxon>Desulfuromonadia</taxon>
        <taxon>Desulfuromonadales</taxon>
        <taxon>Desulfuromonadaceae</taxon>
        <taxon>Desulfuromonas</taxon>
    </lineage>
</organism>
<comment type="function">
    <text evidence="1 9">Catalyzes the decarboxylation of orotidine 5'-monophosphate (OMP) to uridine 5'-monophosphate (UMP).</text>
</comment>
<dbReference type="GO" id="GO:0005829">
    <property type="term" value="C:cytosol"/>
    <property type="evidence" value="ECO:0007669"/>
    <property type="project" value="TreeGrafter"/>
</dbReference>
<evidence type="ECO:0000256" key="8">
    <source>
        <dbReference type="ARBA" id="ARBA00061012"/>
    </source>
</evidence>
<dbReference type="InterPro" id="IPR014732">
    <property type="entry name" value="OMPdecase"/>
</dbReference>
<dbReference type="GO" id="GO:0044205">
    <property type="term" value="P:'de novo' UMP biosynthetic process"/>
    <property type="evidence" value="ECO:0007669"/>
    <property type="project" value="UniProtKB-UniRule"/>
</dbReference>
<keyword evidence="4 9" id="KW-0210">Decarboxylase</keyword>
<evidence type="ECO:0000256" key="11">
    <source>
        <dbReference type="PIRSR" id="PIRSR614732-2"/>
    </source>
</evidence>
<dbReference type="HAMAP" id="MF_01200_B">
    <property type="entry name" value="OMPdecase_type1_B"/>
    <property type="match status" value="1"/>
</dbReference>
<dbReference type="GO" id="GO:0006207">
    <property type="term" value="P:'de novo' pyrimidine nucleobase biosynthetic process"/>
    <property type="evidence" value="ECO:0007669"/>
    <property type="project" value="InterPro"/>
</dbReference>
<evidence type="ECO:0000256" key="7">
    <source>
        <dbReference type="ARBA" id="ARBA00049157"/>
    </source>
</evidence>
<dbReference type="InterPro" id="IPR013785">
    <property type="entry name" value="Aldolase_TIM"/>
</dbReference>
<feature type="binding site" evidence="9 11">
    <location>
        <position position="193"/>
    </location>
    <ligand>
        <name>substrate</name>
    </ligand>
</feature>
<dbReference type="GO" id="GO:0004590">
    <property type="term" value="F:orotidine-5'-phosphate decarboxylase activity"/>
    <property type="evidence" value="ECO:0007669"/>
    <property type="project" value="UniProtKB-UniRule"/>
</dbReference>
<dbReference type="UniPathway" id="UPA00070">
    <property type="reaction ID" value="UER00120"/>
</dbReference>
<evidence type="ECO:0000256" key="2">
    <source>
        <dbReference type="ARBA" id="ARBA00004861"/>
    </source>
</evidence>
<feature type="binding site" evidence="9 11">
    <location>
        <position position="213"/>
    </location>
    <ligand>
        <name>substrate</name>
    </ligand>
</feature>
<comment type="subunit">
    <text evidence="3 9">Homodimer.</text>
</comment>
<evidence type="ECO:0000256" key="12">
    <source>
        <dbReference type="RuleBase" id="RU000512"/>
    </source>
</evidence>
<feature type="active site" description="For OMPdecase activity" evidence="10">
    <location>
        <position position="61"/>
    </location>
</feature>
<dbReference type="AlphaFoldDB" id="Q1JXE4"/>
<dbReference type="SUPFAM" id="SSF51366">
    <property type="entry name" value="Ribulose-phoshate binding barrel"/>
    <property type="match status" value="1"/>
</dbReference>
<evidence type="ECO:0000313" key="15">
    <source>
        <dbReference type="Proteomes" id="UP000005695"/>
    </source>
</evidence>
<keyword evidence="15" id="KW-1185">Reference proteome</keyword>
<evidence type="ECO:0000256" key="1">
    <source>
        <dbReference type="ARBA" id="ARBA00002356"/>
    </source>
</evidence>
<dbReference type="EMBL" id="AAEW02000016">
    <property type="protein sequence ID" value="EAT14848.1"/>
    <property type="molecule type" value="Genomic_DNA"/>
</dbReference>
<evidence type="ECO:0000256" key="4">
    <source>
        <dbReference type="ARBA" id="ARBA00022793"/>
    </source>
</evidence>
<dbReference type="RefSeq" id="WP_006001925.1">
    <property type="nucleotide sequence ID" value="NZ_AAEW02000016.1"/>
</dbReference>
<name>Q1JXE4_DESA6</name>
<feature type="binding site" evidence="9">
    <location>
        <begin position="59"/>
        <end position="68"/>
    </location>
    <ligand>
        <name>substrate</name>
    </ligand>
</feature>
<feature type="binding site" evidence="9 11">
    <location>
        <position position="184"/>
    </location>
    <ligand>
        <name>substrate</name>
    </ligand>
</feature>
<dbReference type="PANTHER" id="PTHR32119">
    <property type="entry name" value="OROTIDINE 5'-PHOSPHATE DECARBOXYLASE"/>
    <property type="match status" value="1"/>
</dbReference>
<dbReference type="Gene3D" id="3.20.20.70">
    <property type="entry name" value="Aldolase class I"/>
    <property type="match status" value="1"/>
</dbReference>
<comment type="pathway">
    <text evidence="2 9 12">Pyrimidine metabolism; UMP biosynthesis via de novo pathway; UMP from orotate: step 2/2.</text>
</comment>
<dbReference type="InterPro" id="IPR011060">
    <property type="entry name" value="RibuloseP-bd_barrel"/>
</dbReference>
<dbReference type="Pfam" id="PF00215">
    <property type="entry name" value="OMPdecase"/>
    <property type="match status" value="1"/>
</dbReference>
<dbReference type="SMART" id="SM00934">
    <property type="entry name" value="OMPdecase"/>
    <property type="match status" value="1"/>
</dbReference>
<evidence type="ECO:0000256" key="9">
    <source>
        <dbReference type="HAMAP-Rule" id="MF_01200"/>
    </source>
</evidence>
<feature type="domain" description="Orotidine 5'-phosphate decarboxylase" evidence="13">
    <location>
        <begin position="4"/>
        <end position="229"/>
    </location>
</feature>
<evidence type="ECO:0000313" key="14">
    <source>
        <dbReference type="EMBL" id="EAT14848.1"/>
    </source>
</evidence>
<dbReference type="InterPro" id="IPR001754">
    <property type="entry name" value="OMPdeCOase_dom"/>
</dbReference>
<evidence type="ECO:0000256" key="3">
    <source>
        <dbReference type="ARBA" id="ARBA00011738"/>
    </source>
</evidence>
<keyword evidence="5 9" id="KW-0665">Pyrimidine biosynthesis</keyword>
<feature type="binding site" evidence="9 11">
    <location>
        <position position="123"/>
    </location>
    <ligand>
        <name>substrate</name>
    </ligand>
</feature>
<accession>Q1JXE4</accession>
<evidence type="ECO:0000259" key="13">
    <source>
        <dbReference type="SMART" id="SM00934"/>
    </source>
</evidence>
<keyword evidence="6 9" id="KW-0456">Lyase</keyword>
<dbReference type="CDD" id="cd04725">
    <property type="entry name" value="OMP_decarboxylase_like"/>
    <property type="match status" value="1"/>
</dbReference>
<dbReference type="NCBIfam" id="NF001273">
    <property type="entry name" value="PRK00230.1"/>
    <property type="match status" value="1"/>
</dbReference>
<protein>
    <recommendedName>
        <fullName evidence="9">Orotidine 5'-phosphate decarboxylase</fullName>
        <ecNumber evidence="9">4.1.1.23</ecNumber>
    </recommendedName>
    <alternativeName>
        <fullName evidence="9">OMP decarboxylase</fullName>
        <shortName evidence="9">OMPDCase</shortName>
        <shortName evidence="9">OMPdecase</shortName>
    </alternativeName>
</protein>
<dbReference type="InterPro" id="IPR018089">
    <property type="entry name" value="OMPdecase_AS"/>
</dbReference>
<comment type="similarity">
    <text evidence="8 9">Belongs to the OMP decarboxylase family. Type 1 subfamily.</text>
</comment>
<dbReference type="FunFam" id="3.20.20.70:FF:000015">
    <property type="entry name" value="Orotidine 5'-phosphate decarboxylase"/>
    <property type="match status" value="1"/>
</dbReference>
<reference evidence="14" key="2">
    <citation type="submission" date="2006-05" db="EMBL/GenBank/DDBJ databases">
        <title>Sequencing of the draft genome and assembly of Desulfuromonas acetoxidans DSM 684.</title>
        <authorList>
            <consortium name="US DOE Joint Genome Institute (JGI-PGF)"/>
            <person name="Copeland A."/>
            <person name="Lucas S."/>
            <person name="Lapidus A."/>
            <person name="Barry K."/>
            <person name="Detter J.C."/>
            <person name="Glavina del Rio T."/>
            <person name="Hammon N."/>
            <person name="Israni S."/>
            <person name="Dalin E."/>
            <person name="Tice H."/>
            <person name="Bruce D."/>
            <person name="Pitluck S."/>
            <person name="Richardson P."/>
        </authorList>
    </citation>
    <scope>NUCLEOTIDE SEQUENCE [LARGE SCALE GENOMIC DNA]</scope>
    <source>
        <strain evidence="14">DSM 684</strain>
    </source>
</reference>